<accession>A0A1U9NLV4</accession>
<dbReference type="GO" id="GO:0004252">
    <property type="term" value="F:serine-type endopeptidase activity"/>
    <property type="evidence" value="ECO:0007669"/>
    <property type="project" value="UniProtKB-UniRule"/>
</dbReference>
<feature type="active site" description="Charge relay system" evidence="5">
    <location>
        <position position="208"/>
    </location>
</feature>
<dbReference type="PANTHER" id="PTHR43806:SF11">
    <property type="entry name" value="CEREVISIN-RELATED"/>
    <property type="match status" value="1"/>
</dbReference>
<dbReference type="InterPro" id="IPR016187">
    <property type="entry name" value="CTDL_fold"/>
</dbReference>
<dbReference type="Proteomes" id="UP000189674">
    <property type="component" value="Chromosome"/>
</dbReference>
<sequence length="1961" mass="214674" precursor="true">MFKQFLIASLVLFAICAQTKAGKLTERGSAQYKDSYQPREILIKFKESALVEVKSAGKTERSARTLRPRVKEKLKGRGLQKGRGVFEHAFKQGSQQISKLNSRNGLEQKKKNLRRWYHYSTDENVDIQQLIEQLTKDESIEYVEPNYEWKMAWGFDPPIENLPDGTTDPMYPEQWYLTQAEIQATWNYINTNGICAGGNSDVTVAVIDSGVDYTHEELQASMWVNSAEIPGNGIDDDNNGFIDDIHGCNVVSDPRSHSGDPMDMHGHGTHVSGIISAQAFNGKGIIGTAFNTKIMAIRAAQYTGTLTIQDISEGIIYATENGAEVINMSFGGYQYSQIITDALEVALSQAVLVASSGNDSAPIPCYPAKYPYVIGVASCNTDGEKSWFSNPGDIMAPGESILSTLPNNSYAEWSGTSMAAPVVSGTAALLRSFFWQRDIYSNRFLMASIVSSGTVCDAYVAVTTPPTPGVTMYDNWIFDDPAISDENDADGSVDAGETIHMGIELINRSGAAENIDLTLRARAQGSMIDDPYVEIIDGTSSISAMGPWSMYDNGLIYDQDGVIIGVDDPLVFRVAPNCPNEHVIPFELTITFNDGWDPDNPESFTRISRWNYVVTRGKNVPRVIEQDMTLTSDEFWIVGGPVLIEEGVTLTIAEGSQIQFGSVSDDPYNPGPQNGYFVVEGKLEVQGTQDKPVNMFPSYLVAGQTTKITFNGGTANMKYTTVRNPEIHSGMGTLDHCYFEQDYGTPVIHAREAGYCIFHRLRPQGTLNIGYYKSCLFNSGWTWPHSNSLEFVDNVFLMDIENNKPVTFTPRATTIPEVLSSAYSFDYAYYDAASDLTYARLHASGVEFDMVERFAQFMGGHIASILSEDEQQLMETKLANNRYMRTHFGLTTRGFPREWVWLDGNELVYTYNGFGGTPGGAFPHMYFGDAYYDMNLGTRFDWKSFSGFSGWYRIGDNFVLKLPGEWTANELTTKLRSQEALDYVTQADTGHFRFNAFLNKYWDPSLNNWMHIQAPGNNENIVTMKDNFWGTDSSTLIDYLIYDYYDDFTKAKVVYGQPPARGYESTYPFVDGLYINGQSALSIPEVGMGPTTFRVTFNRDMNTDPNNIPFVTFGPTSPYTDFVVKPIDNDNAGWIDARTWEGSFWVVPVTGDGYHCIRISGAVAADDPWLVTGHDVGRFRFEVKTMGILAMTLHATGREGRIELSWQQDDFDMLAGYNIYRSTTLDGTYEKINDTIIPVGREYFTDTDVVPAVPLYYKFTVLKTDYTESNYSNVASAAPLDTIVPEITHTPVFEAVGGTNLRITASASDNVTVESVTLYYRAIGEEVFRSLSMLNTSEGMWSASISGSAVVPPGLDYYITATDGISTVYNGTPALPHTVNVENAPSLNSVSPNTGSADGGTLVTLSGSMFQTGATVMFGTEQAVDVEYLSSSQIRCKTPSHDPALVDVKLINPDMTSCSLTNAFTFHDEQIVISLPEAVGDYGTIVTVPLTLADVQGLLAASCTIEYDSSILNISSVNKGGLIPDWSFTANTATAGEIRISTAGAASVSDTGDLAVIKFEIIAPPPATSPLTIHSSVLNDGTISHAVDNGSVIVNGLFGISGTVSYFNDLAGIPSTALTLSGVGNPIDTVSEGTGSYSMQDIPVGSYRLKPAKSNDAQEITAFDASLILQADAGLRTLSQNQQIAADVNRNGLVSAMDASYILQKAVDLISVPFPGSEEIWTFVPEEREFPLLNTDQPGQNFTGILVGDVSGNWSDSMAQQTMSDLNSNTDPSTAVSLTDKTYLPHENCTLPIHITFEDGTEIYSVDLTVQYDHSIFGTPIVTQGEMVGLNNFSFISNTAVPGTIKLALAGAQPMQYDGKMADIQFASGPLNCTPVTVELNEAKVNEGAVDVKKTNADLATTPYHSDFTKDCRIDIADLLILGEAWLNYNTNPVVDVAPLPNGDQKIDLLDFTQLANDWAQ</sequence>
<proteinExistence type="inferred from homology"/>
<dbReference type="InterPro" id="IPR008965">
    <property type="entry name" value="CBM2/CBM3_carb-bd_dom_sf"/>
</dbReference>
<feature type="active site" description="Charge relay system" evidence="5">
    <location>
        <position position="417"/>
    </location>
</feature>
<dbReference type="CDD" id="cd00102">
    <property type="entry name" value="IPT"/>
    <property type="match status" value="1"/>
</dbReference>
<dbReference type="InterPro" id="IPR023827">
    <property type="entry name" value="Peptidase_S8_Asp-AS"/>
</dbReference>
<dbReference type="InterPro" id="IPR013783">
    <property type="entry name" value="Ig-like_fold"/>
</dbReference>
<dbReference type="PROSITE" id="PS00138">
    <property type="entry name" value="SUBTILASE_SER"/>
    <property type="match status" value="1"/>
</dbReference>
<dbReference type="InterPro" id="IPR023828">
    <property type="entry name" value="Peptidase_S8_Ser-AS"/>
</dbReference>
<evidence type="ECO:0000256" key="1">
    <source>
        <dbReference type="ARBA" id="ARBA00011073"/>
    </source>
</evidence>
<dbReference type="SUPFAM" id="SSF56436">
    <property type="entry name" value="C-type lectin-like"/>
    <property type="match status" value="1"/>
</dbReference>
<organism evidence="8 9">
    <name type="scientific">Anaerohalosphaera lusitana</name>
    <dbReference type="NCBI Taxonomy" id="1936003"/>
    <lineage>
        <taxon>Bacteria</taxon>
        <taxon>Pseudomonadati</taxon>
        <taxon>Planctomycetota</taxon>
        <taxon>Phycisphaerae</taxon>
        <taxon>Sedimentisphaerales</taxon>
        <taxon>Anaerohalosphaeraceae</taxon>
        <taxon>Anaerohalosphaera</taxon>
    </lineage>
</organism>
<dbReference type="EC" id="3.4.21.-" evidence="8"/>
<dbReference type="Pfam" id="PF01833">
    <property type="entry name" value="TIG"/>
    <property type="match status" value="1"/>
</dbReference>
<keyword evidence="2 5" id="KW-0645">Protease</keyword>
<keyword evidence="3 5" id="KW-0378">Hydrolase</keyword>
<dbReference type="InterPro" id="IPR036439">
    <property type="entry name" value="Dockerin_dom_sf"/>
</dbReference>
<dbReference type="InterPro" id="IPR016186">
    <property type="entry name" value="C-type_lectin-like/link_sf"/>
</dbReference>
<dbReference type="RefSeq" id="WP_146661970.1">
    <property type="nucleotide sequence ID" value="NZ_CP019791.1"/>
</dbReference>
<dbReference type="OrthoDB" id="252653at2"/>
<keyword evidence="4 5" id="KW-0720">Serine protease</keyword>
<protein>
    <submittedName>
        <fullName evidence="8">Thermophilic serine proteinase</fullName>
        <ecNumber evidence="8">3.4.21.-</ecNumber>
    </submittedName>
</protein>
<evidence type="ECO:0000256" key="5">
    <source>
        <dbReference type="PROSITE-ProRule" id="PRU01240"/>
    </source>
</evidence>
<dbReference type="InterPro" id="IPR050131">
    <property type="entry name" value="Peptidase_S8_subtilisin-like"/>
</dbReference>
<dbReference type="PROSITE" id="PS00136">
    <property type="entry name" value="SUBTILASE_ASP"/>
    <property type="match status" value="1"/>
</dbReference>
<dbReference type="SUPFAM" id="SSF52743">
    <property type="entry name" value="Subtilisin-like"/>
    <property type="match status" value="1"/>
</dbReference>
<dbReference type="InterPro" id="IPR022398">
    <property type="entry name" value="Peptidase_S8_His-AS"/>
</dbReference>
<dbReference type="GO" id="GO:0006508">
    <property type="term" value="P:proteolysis"/>
    <property type="evidence" value="ECO:0007669"/>
    <property type="project" value="UniProtKB-KW"/>
</dbReference>
<evidence type="ECO:0000256" key="2">
    <source>
        <dbReference type="ARBA" id="ARBA00022670"/>
    </source>
</evidence>
<dbReference type="Gene3D" id="1.10.1330.10">
    <property type="entry name" value="Dockerin domain"/>
    <property type="match status" value="1"/>
</dbReference>
<keyword evidence="9" id="KW-1185">Reference proteome</keyword>
<evidence type="ECO:0000313" key="8">
    <source>
        <dbReference type="EMBL" id="AQT68718.1"/>
    </source>
</evidence>
<dbReference type="InterPro" id="IPR014756">
    <property type="entry name" value="Ig_E-set"/>
</dbReference>
<dbReference type="InterPro" id="IPR002909">
    <property type="entry name" value="IPT_dom"/>
</dbReference>
<dbReference type="InterPro" id="IPR000209">
    <property type="entry name" value="Peptidase_S8/S53_dom"/>
</dbReference>
<gene>
    <name evidence="8" type="ORF">STSP2_01890</name>
</gene>
<dbReference type="Gene3D" id="3.40.50.200">
    <property type="entry name" value="Peptidase S8/S53 domain"/>
    <property type="match status" value="1"/>
</dbReference>
<dbReference type="InterPro" id="IPR002102">
    <property type="entry name" value="Cohesin_dom"/>
</dbReference>
<dbReference type="SMART" id="SM00429">
    <property type="entry name" value="IPT"/>
    <property type="match status" value="1"/>
</dbReference>
<comment type="similarity">
    <text evidence="1 5 6">Belongs to the peptidase S8 family.</text>
</comment>
<dbReference type="InterPro" id="IPR034204">
    <property type="entry name" value="PfSUB1-like_cat_dom"/>
</dbReference>
<dbReference type="Gene3D" id="3.10.100.10">
    <property type="entry name" value="Mannose-Binding Protein A, subunit A"/>
    <property type="match status" value="1"/>
</dbReference>
<evidence type="ECO:0000313" key="9">
    <source>
        <dbReference type="Proteomes" id="UP000189674"/>
    </source>
</evidence>
<evidence type="ECO:0000256" key="6">
    <source>
        <dbReference type="RuleBase" id="RU003355"/>
    </source>
</evidence>
<dbReference type="PROSITE" id="PS00137">
    <property type="entry name" value="SUBTILASE_HIS"/>
    <property type="match status" value="1"/>
</dbReference>
<dbReference type="EMBL" id="CP019791">
    <property type="protein sequence ID" value="AQT68718.1"/>
    <property type="molecule type" value="Genomic_DNA"/>
</dbReference>
<dbReference type="InterPro" id="IPR015500">
    <property type="entry name" value="Peptidase_S8_subtilisin-rel"/>
</dbReference>
<dbReference type="CDD" id="cd07473">
    <property type="entry name" value="Peptidases_S8_Subtilisin_like"/>
    <property type="match status" value="1"/>
</dbReference>
<dbReference type="PRINTS" id="PR00723">
    <property type="entry name" value="SUBTILISIN"/>
</dbReference>
<dbReference type="GO" id="GO:0030246">
    <property type="term" value="F:carbohydrate binding"/>
    <property type="evidence" value="ECO:0007669"/>
    <property type="project" value="InterPro"/>
</dbReference>
<dbReference type="CDD" id="cd08548">
    <property type="entry name" value="Type_I_cohesin_like"/>
    <property type="match status" value="1"/>
</dbReference>
<dbReference type="KEGG" id="alus:STSP2_01890"/>
<dbReference type="SUPFAM" id="SSF81296">
    <property type="entry name" value="E set domains"/>
    <property type="match status" value="1"/>
</dbReference>
<dbReference type="Gene3D" id="2.60.40.680">
    <property type="match status" value="2"/>
</dbReference>
<dbReference type="InterPro" id="IPR036852">
    <property type="entry name" value="Peptidase_S8/S53_dom_sf"/>
</dbReference>
<feature type="domain" description="IPT/TIG" evidence="7">
    <location>
        <begin position="1384"/>
        <end position="1467"/>
    </location>
</feature>
<name>A0A1U9NLV4_9BACT</name>
<evidence type="ECO:0000259" key="7">
    <source>
        <dbReference type="SMART" id="SM00429"/>
    </source>
</evidence>
<dbReference type="SUPFAM" id="SSF49384">
    <property type="entry name" value="Carbohydrate-binding domain"/>
    <property type="match status" value="1"/>
</dbReference>
<dbReference type="GO" id="GO:0000272">
    <property type="term" value="P:polysaccharide catabolic process"/>
    <property type="evidence" value="ECO:0007669"/>
    <property type="project" value="InterPro"/>
</dbReference>
<feature type="active site" description="Charge relay system" evidence="5">
    <location>
        <position position="267"/>
    </location>
</feature>
<reference evidence="9" key="1">
    <citation type="submission" date="2017-02" db="EMBL/GenBank/DDBJ databases">
        <title>Comparative genomics and description of representatives of a novel lineage of planctomycetes thriving in anoxic sediments.</title>
        <authorList>
            <person name="Spring S."/>
            <person name="Bunk B."/>
            <person name="Sproer C."/>
        </authorList>
    </citation>
    <scope>NUCLEOTIDE SEQUENCE [LARGE SCALE GENOMIC DNA]</scope>
    <source>
        <strain evidence="9">ST-NAGAB-D1</strain>
    </source>
</reference>
<dbReference type="CDD" id="cd14256">
    <property type="entry name" value="Dockerin_I"/>
    <property type="match status" value="1"/>
</dbReference>
<evidence type="ECO:0000256" key="3">
    <source>
        <dbReference type="ARBA" id="ARBA00022801"/>
    </source>
</evidence>
<dbReference type="Pfam" id="PF00963">
    <property type="entry name" value="Cohesin"/>
    <property type="match status" value="2"/>
</dbReference>
<evidence type="ECO:0000256" key="4">
    <source>
        <dbReference type="ARBA" id="ARBA00022825"/>
    </source>
</evidence>
<dbReference type="PROSITE" id="PS51892">
    <property type="entry name" value="SUBTILASE"/>
    <property type="match status" value="1"/>
</dbReference>
<dbReference type="PANTHER" id="PTHR43806">
    <property type="entry name" value="PEPTIDASE S8"/>
    <property type="match status" value="1"/>
</dbReference>
<dbReference type="Gene3D" id="2.60.40.10">
    <property type="entry name" value="Immunoglobulins"/>
    <property type="match status" value="2"/>
</dbReference>
<dbReference type="Pfam" id="PF00082">
    <property type="entry name" value="Peptidase_S8"/>
    <property type="match status" value="1"/>
</dbReference>
<dbReference type="SUPFAM" id="SSF63446">
    <property type="entry name" value="Type I dockerin domain"/>
    <property type="match status" value="1"/>
</dbReference>
<dbReference type="CDD" id="cd00037">
    <property type="entry name" value="CLECT"/>
    <property type="match status" value="1"/>
</dbReference>
<dbReference type="STRING" id="1936003.STSP2_01890"/>